<keyword evidence="1" id="KW-1133">Transmembrane helix</keyword>
<gene>
    <name evidence="2" type="ORF">BDN70DRAFT_355388</name>
</gene>
<evidence type="ECO:0000313" key="2">
    <source>
        <dbReference type="EMBL" id="KAF9473794.1"/>
    </source>
</evidence>
<reference evidence="2" key="1">
    <citation type="submission" date="2020-11" db="EMBL/GenBank/DDBJ databases">
        <authorList>
            <consortium name="DOE Joint Genome Institute"/>
            <person name="Ahrendt S."/>
            <person name="Riley R."/>
            <person name="Andreopoulos W."/>
            <person name="Labutti K."/>
            <person name="Pangilinan J."/>
            <person name="Ruiz-Duenas F.J."/>
            <person name="Barrasa J.M."/>
            <person name="Sanchez-Garcia M."/>
            <person name="Camarero S."/>
            <person name="Miyauchi S."/>
            <person name="Serrano A."/>
            <person name="Linde D."/>
            <person name="Babiker R."/>
            <person name="Drula E."/>
            <person name="Ayuso-Fernandez I."/>
            <person name="Pacheco R."/>
            <person name="Padilla G."/>
            <person name="Ferreira P."/>
            <person name="Barriuso J."/>
            <person name="Kellner H."/>
            <person name="Castanera R."/>
            <person name="Alfaro M."/>
            <person name="Ramirez L."/>
            <person name="Pisabarro A.G."/>
            <person name="Kuo A."/>
            <person name="Tritt A."/>
            <person name="Lipzen A."/>
            <person name="He G."/>
            <person name="Yan M."/>
            <person name="Ng V."/>
            <person name="Cullen D."/>
            <person name="Martin F."/>
            <person name="Rosso M.-N."/>
            <person name="Henrissat B."/>
            <person name="Hibbett D."/>
            <person name="Martinez A.T."/>
            <person name="Grigoriev I.V."/>
        </authorList>
    </citation>
    <scope>NUCLEOTIDE SEQUENCE</scope>
    <source>
        <strain evidence="2">CIRM-BRFM 674</strain>
    </source>
</reference>
<evidence type="ECO:0000313" key="3">
    <source>
        <dbReference type="Proteomes" id="UP000807469"/>
    </source>
</evidence>
<feature type="transmembrane region" description="Helical" evidence="1">
    <location>
        <begin position="41"/>
        <end position="61"/>
    </location>
</feature>
<accession>A0A9P5YQW5</accession>
<protein>
    <submittedName>
        <fullName evidence="2">Uncharacterized protein</fullName>
    </submittedName>
</protein>
<keyword evidence="1" id="KW-0812">Transmembrane</keyword>
<dbReference type="AlphaFoldDB" id="A0A9P5YQW5"/>
<name>A0A9P5YQW5_9AGAR</name>
<dbReference type="EMBL" id="MU155416">
    <property type="protein sequence ID" value="KAF9473794.1"/>
    <property type="molecule type" value="Genomic_DNA"/>
</dbReference>
<sequence>MVLYRIHCADILLCGTSAAWPVTGTTKHISSLLSSVLVDTLLPFCLLYAVLLLNLTALSSIKPSPEPMLNLIACLTDTAPANEYAHLPCSFPASKFNF</sequence>
<proteinExistence type="predicted"/>
<organism evidence="2 3">
    <name type="scientific">Pholiota conissans</name>
    <dbReference type="NCBI Taxonomy" id="109636"/>
    <lineage>
        <taxon>Eukaryota</taxon>
        <taxon>Fungi</taxon>
        <taxon>Dikarya</taxon>
        <taxon>Basidiomycota</taxon>
        <taxon>Agaricomycotina</taxon>
        <taxon>Agaricomycetes</taxon>
        <taxon>Agaricomycetidae</taxon>
        <taxon>Agaricales</taxon>
        <taxon>Agaricineae</taxon>
        <taxon>Strophariaceae</taxon>
        <taxon>Pholiota</taxon>
    </lineage>
</organism>
<comment type="caution">
    <text evidence="2">The sequence shown here is derived from an EMBL/GenBank/DDBJ whole genome shotgun (WGS) entry which is preliminary data.</text>
</comment>
<dbReference type="Proteomes" id="UP000807469">
    <property type="component" value="Unassembled WGS sequence"/>
</dbReference>
<keyword evidence="1" id="KW-0472">Membrane</keyword>
<keyword evidence="3" id="KW-1185">Reference proteome</keyword>
<evidence type="ECO:0000256" key="1">
    <source>
        <dbReference type="SAM" id="Phobius"/>
    </source>
</evidence>